<dbReference type="GO" id="GO:0046491">
    <property type="term" value="P:L-methylmalonyl-CoA metabolic process"/>
    <property type="evidence" value="ECO:0007669"/>
    <property type="project" value="TreeGrafter"/>
</dbReference>
<gene>
    <name evidence="4" type="primary">mce</name>
    <name evidence="4" type="ORF">FCN74_09395</name>
</gene>
<name>A0A4U5TQA1_9FLAO</name>
<comment type="similarity">
    <text evidence="1">Belongs to the methylmalonyl-CoA epimerase family.</text>
</comment>
<comment type="caution">
    <text evidence="4">The sequence shown here is derived from an EMBL/GenBank/DDBJ whole genome shotgun (WGS) entry which is preliminary data.</text>
</comment>
<dbReference type="NCBIfam" id="TIGR03081">
    <property type="entry name" value="metmalonyl_epim"/>
    <property type="match status" value="1"/>
</dbReference>
<dbReference type="InterPro" id="IPR037523">
    <property type="entry name" value="VOC_core"/>
</dbReference>
<sequence length="133" mass="14793">MRKIEHLGIAVKDLEAATQTYKALLGKSAYQTERVESEGVETVFFKTGESKIELLGATREDSPIAKYIKKRGEGIHHIAFDVEDIDAEIKRLKGEGFRLISDEPKLGADNKRIAFLHPKSSHGVLVELCQEAS</sequence>
<dbReference type="PANTHER" id="PTHR43048:SF3">
    <property type="entry name" value="METHYLMALONYL-COA EPIMERASE, MITOCHONDRIAL"/>
    <property type="match status" value="1"/>
</dbReference>
<dbReference type="PROSITE" id="PS51819">
    <property type="entry name" value="VOC"/>
    <property type="match status" value="1"/>
</dbReference>
<proteinExistence type="inferred from homology"/>
<evidence type="ECO:0000256" key="1">
    <source>
        <dbReference type="ARBA" id="ARBA00009308"/>
    </source>
</evidence>
<dbReference type="EMBL" id="SWMU01000003">
    <property type="protein sequence ID" value="TKS56213.1"/>
    <property type="molecule type" value="Genomic_DNA"/>
</dbReference>
<dbReference type="RefSeq" id="WP_138932330.1">
    <property type="nucleotide sequence ID" value="NZ_SWMU01000003.1"/>
</dbReference>
<dbReference type="Proteomes" id="UP000306552">
    <property type="component" value="Unassembled WGS sequence"/>
</dbReference>
<dbReference type="GO" id="GO:0046872">
    <property type="term" value="F:metal ion binding"/>
    <property type="evidence" value="ECO:0007669"/>
    <property type="project" value="UniProtKB-KW"/>
</dbReference>
<dbReference type="EC" id="5.1.99.1" evidence="4"/>
<dbReference type="InterPro" id="IPR051785">
    <property type="entry name" value="MMCE/EMCE_epimerase"/>
</dbReference>
<evidence type="ECO:0000313" key="4">
    <source>
        <dbReference type="EMBL" id="TKS56213.1"/>
    </source>
</evidence>
<keyword evidence="5" id="KW-1185">Reference proteome</keyword>
<evidence type="ECO:0000256" key="2">
    <source>
        <dbReference type="ARBA" id="ARBA00022723"/>
    </source>
</evidence>
<dbReference type="InterPro" id="IPR029068">
    <property type="entry name" value="Glyas_Bleomycin-R_OHBP_Dase"/>
</dbReference>
<dbReference type="InterPro" id="IPR017515">
    <property type="entry name" value="MeMalonyl-CoA_epimerase"/>
</dbReference>
<evidence type="ECO:0000313" key="5">
    <source>
        <dbReference type="Proteomes" id="UP000306552"/>
    </source>
</evidence>
<dbReference type="SUPFAM" id="SSF54593">
    <property type="entry name" value="Glyoxalase/Bleomycin resistance protein/Dihydroxybiphenyl dioxygenase"/>
    <property type="match status" value="1"/>
</dbReference>
<dbReference type="Gene3D" id="3.10.180.10">
    <property type="entry name" value="2,3-Dihydroxybiphenyl 1,2-Dioxygenase, domain 1"/>
    <property type="match status" value="1"/>
</dbReference>
<dbReference type="GO" id="GO:0004493">
    <property type="term" value="F:methylmalonyl-CoA epimerase activity"/>
    <property type="evidence" value="ECO:0007669"/>
    <property type="project" value="UniProtKB-EC"/>
</dbReference>
<keyword evidence="4" id="KW-0413">Isomerase</keyword>
<protein>
    <submittedName>
        <fullName evidence="4">Methylmalonyl-CoA epimerase</fullName>
        <ecNumber evidence="4">5.1.99.1</ecNumber>
    </submittedName>
</protein>
<organism evidence="4 5">
    <name type="scientific">Mesohalobacter halotolerans</name>
    <dbReference type="NCBI Taxonomy" id="1883405"/>
    <lineage>
        <taxon>Bacteria</taxon>
        <taxon>Pseudomonadati</taxon>
        <taxon>Bacteroidota</taxon>
        <taxon>Flavobacteriia</taxon>
        <taxon>Flavobacteriales</taxon>
        <taxon>Flavobacteriaceae</taxon>
        <taxon>Mesohalobacter</taxon>
    </lineage>
</organism>
<keyword evidence="2" id="KW-0479">Metal-binding</keyword>
<accession>A0A4U5TQA1</accession>
<dbReference type="CDD" id="cd07249">
    <property type="entry name" value="MMCE"/>
    <property type="match status" value="1"/>
</dbReference>
<evidence type="ECO:0000259" key="3">
    <source>
        <dbReference type="PROSITE" id="PS51819"/>
    </source>
</evidence>
<dbReference type="PANTHER" id="PTHR43048">
    <property type="entry name" value="METHYLMALONYL-COA EPIMERASE"/>
    <property type="match status" value="1"/>
</dbReference>
<reference evidence="4 5" key="1">
    <citation type="submission" date="2019-04" db="EMBL/GenBank/DDBJ databases">
        <title>Psychroflexus halotolerans sp. nov., isolated from a marine solar saltern.</title>
        <authorList>
            <person name="Feng X."/>
        </authorList>
    </citation>
    <scope>NUCLEOTIDE SEQUENCE [LARGE SCALE GENOMIC DNA]</scope>
    <source>
        <strain evidence="4 5">WDS2C27</strain>
    </source>
</reference>
<feature type="domain" description="VOC" evidence="3">
    <location>
        <begin position="3"/>
        <end position="131"/>
    </location>
</feature>
<dbReference type="AlphaFoldDB" id="A0A4U5TQA1"/>
<dbReference type="OrthoDB" id="9788468at2"/>
<dbReference type="Pfam" id="PF13669">
    <property type="entry name" value="Glyoxalase_4"/>
    <property type="match status" value="1"/>
</dbReference>